<keyword evidence="2" id="KW-0479">Metal-binding</keyword>
<keyword evidence="4" id="KW-0862">Zinc</keyword>
<accession>A0A7H8RA66</accession>
<feature type="compositionally biased region" description="Acidic residues" evidence="6">
    <location>
        <begin position="770"/>
        <end position="790"/>
    </location>
</feature>
<keyword evidence="9" id="KW-1185">Reference proteome</keyword>
<dbReference type="RefSeq" id="XP_035349380.1">
    <property type="nucleotide sequence ID" value="XM_035493487.1"/>
</dbReference>
<feature type="domain" description="HAT C-terminal dimerisation" evidence="7">
    <location>
        <begin position="651"/>
        <end position="723"/>
    </location>
</feature>
<reference evidence="9" key="1">
    <citation type="submission" date="2020-06" db="EMBL/GenBank/DDBJ databases">
        <title>A chromosome-scale genome assembly of Talaromyces rugulosus W13939.</title>
        <authorList>
            <person name="Wang B."/>
            <person name="Guo L."/>
            <person name="Ye K."/>
            <person name="Wang L."/>
        </authorList>
    </citation>
    <scope>NUCLEOTIDE SEQUENCE [LARGE SCALE GENOMIC DNA]</scope>
    <source>
        <strain evidence="9">W13939</strain>
    </source>
</reference>
<dbReference type="InterPro" id="IPR052035">
    <property type="entry name" value="ZnF_BED_domain_contain"/>
</dbReference>
<feature type="compositionally biased region" description="Polar residues" evidence="6">
    <location>
        <begin position="23"/>
        <end position="35"/>
    </location>
</feature>
<dbReference type="OrthoDB" id="4508978at2759"/>
<organism evidence="8 9">
    <name type="scientific">Talaromyces rugulosus</name>
    <name type="common">Penicillium rugulosum</name>
    <dbReference type="NCBI Taxonomy" id="121627"/>
    <lineage>
        <taxon>Eukaryota</taxon>
        <taxon>Fungi</taxon>
        <taxon>Dikarya</taxon>
        <taxon>Ascomycota</taxon>
        <taxon>Pezizomycotina</taxon>
        <taxon>Eurotiomycetes</taxon>
        <taxon>Eurotiomycetidae</taxon>
        <taxon>Eurotiales</taxon>
        <taxon>Trichocomaceae</taxon>
        <taxon>Talaromyces</taxon>
        <taxon>Talaromyces sect. Islandici</taxon>
    </lineage>
</organism>
<evidence type="ECO:0000313" key="9">
    <source>
        <dbReference type="Proteomes" id="UP000509510"/>
    </source>
</evidence>
<feature type="compositionally biased region" description="Basic and acidic residues" evidence="6">
    <location>
        <begin position="754"/>
        <end position="765"/>
    </location>
</feature>
<keyword evidence="3" id="KW-0863">Zinc-finger</keyword>
<dbReference type="PANTHER" id="PTHR46481:SF10">
    <property type="entry name" value="ZINC FINGER BED DOMAIN-CONTAINING PROTEIN 39"/>
    <property type="match status" value="1"/>
</dbReference>
<evidence type="ECO:0000256" key="1">
    <source>
        <dbReference type="ARBA" id="ARBA00004123"/>
    </source>
</evidence>
<dbReference type="EMBL" id="CP055903">
    <property type="protein sequence ID" value="QKX63206.1"/>
    <property type="molecule type" value="Genomic_DNA"/>
</dbReference>
<dbReference type="Proteomes" id="UP000509510">
    <property type="component" value="Chromosome VI"/>
</dbReference>
<dbReference type="Pfam" id="PF05699">
    <property type="entry name" value="Dimer_Tnp_hAT"/>
    <property type="match status" value="1"/>
</dbReference>
<dbReference type="PANTHER" id="PTHR46481">
    <property type="entry name" value="ZINC FINGER BED DOMAIN-CONTAINING PROTEIN 4"/>
    <property type="match status" value="1"/>
</dbReference>
<keyword evidence="5" id="KW-0539">Nucleus</keyword>
<feature type="region of interest" description="Disordered" evidence="6">
    <location>
        <begin position="22"/>
        <end position="41"/>
    </location>
</feature>
<dbReference type="InterPro" id="IPR012337">
    <property type="entry name" value="RNaseH-like_sf"/>
</dbReference>
<evidence type="ECO:0000259" key="7">
    <source>
        <dbReference type="Pfam" id="PF05699"/>
    </source>
</evidence>
<dbReference type="AlphaFoldDB" id="A0A7H8RA66"/>
<evidence type="ECO:0000256" key="3">
    <source>
        <dbReference type="ARBA" id="ARBA00022771"/>
    </source>
</evidence>
<dbReference type="GO" id="GO:0008270">
    <property type="term" value="F:zinc ion binding"/>
    <property type="evidence" value="ECO:0007669"/>
    <property type="project" value="UniProtKB-KW"/>
</dbReference>
<feature type="region of interest" description="Disordered" evidence="6">
    <location>
        <begin position="754"/>
        <end position="816"/>
    </location>
</feature>
<dbReference type="KEGG" id="trg:TRUGW13939_10375"/>
<dbReference type="GO" id="GO:0005634">
    <property type="term" value="C:nucleus"/>
    <property type="evidence" value="ECO:0007669"/>
    <property type="project" value="UniProtKB-SubCell"/>
</dbReference>
<comment type="subcellular location">
    <subcellularLocation>
        <location evidence="1">Nucleus</location>
    </subcellularLocation>
</comment>
<dbReference type="InterPro" id="IPR008906">
    <property type="entry name" value="HATC_C_dom"/>
</dbReference>
<protein>
    <recommendedName>
        <fullName evidence="7">HAT C-terminal dimerisation domain-containing protein</fullName>
    </recommendedName>
</protein>
<evidence type="ECO:0000313" key="8">
    <source>
        <dbReference type="EMBL" id="QKX63206.1"/>
    </source>
</evidence>
<sequence>MSQSQLSDFTSSLYSGDIDDLPSLSTQQITPSASHHTIDSGFHRPDDLLVPPSLIRVGPDRRNRFVLYDKMSHNEFIDWWLQTDYGRKRKINWDSHRHTVIWNSYNQVAEGVDGTPKVMCKRCGKILEHPYSLSLNSSGKAQYHGTSTIQKHLKTAGCLRSEKGKKAEITKFLQKEGEISADIPFLQEDWEDDILQFLTLNRLPFHLIEHPSFKRIIYKARSALVAPVIPSADTIRRRLGSLVKDRQQRVLRTLPAGSKISIALDCWTSPFSQAFMAITGYFIDSDWVYREVLLGFKPLHGTHTGSYLSGVLMETLVENNIEDRVFGLTTDNASNNKALAASLQQALSDGVIITRIPCLAHVIQLSLNQLLVRIKAVPSNESAETKWTESQSRLVQENAKQCQISSTLNKVRYLAIYINASPQRRETFYNLQTTNVKIVPIQDVKTRWNSTFLMLRRAKRLRAIFSLFCAEYDCEEMLLSEHEWRQIDYLLCITEPFFDYTTQLSKTRDVTAHYVFKIYNRLFDHLERSQTQLQRKRVPWKKQMLDALDAGRTKLDEYYAQTDTIRGHIYAVSTMLAPVNKFRFFLSSDWDQKWRDIYRNAFQQALIPYQAQVKSQSQDAYSSHTAAQPSSRLEEMLDGKDIQPRAMTDEISQYLDSDTVSVGPLIFWKEHQYRFPAIAALARDALSFPATGAGVERLFNTARDVCHYRRGRMKTETIEELMMFLCTSKFDIEAQEAKLLEKFFSQDELEAAKEEREEKLNKDEINPISDTEEQEDELENGPENEMEDIGLDTTFLSAAEPDSPGSPSLPPTCTQTRVSGRKHALSTKHQVPNVINQIGYRYYTLNPTNTNNTNSALEAQYRDSANVSSGRNFYSVSGCTVTYFCNLTRSNQLCFAQDMIDAQVAITNVYDSYTGG</sequence>
<proteinExistence type="predicted"/>
<gene>
    <name evidence="8" type="ORF">TRUGW13939_10375</name>
</gene>
<dbReference type="GO" id="GO:0046983">
    <property type="term" value="F:protein dimerization activity"/>
    <property type="evidence" value="ECO:0007669"/>
    <property type="project" value="InterPro"/>
</dbReference>
<name>A0A7H8RA66_TALRU</name>
<evidence type="ECO:0000256" key="2">
    <source>
        <dbReference type="ARBA" id="ARBA00022723"/>
    </source>
</evidence>
<evidence type="ECO:0000256" key="6">
    <source>
        <dbReference type="SAM" id="MobiDB-lite"/>
    </source>
</evidence>
<evidence type="ECO:0000256" key="5">
    <source>
        <dbReference type="ARBA" id="ARBA00023242"/>
    </source>
</evidence>
<dbReference type="SUPFAM" id="SSF53098">
    <property type="entry name" value="Ribonuclease H-like"/>
    <property type="match status" value="1"/>
</dbReference>
<dbReference type="GeneID" id="55997855"/>
<evidence type="ECO:0000256" key="4">
    <source>
        <dbReference type="ARBA" id="ARBA00022833"/>
    </source>
</evidence>